<evidence type="ECO:0000256" key="4">
    <source>
        <dbReference type="ARBA" id="ARBA00022989"/>
    </source>
</evidence>
<feature type="domain" description="Anoctamin transmembrane" evidence="7">
    <location>
        <begin position="135"/>
        <end position="257"/>
    </location>
</feature>
<evidence type="ECO:0000313" key="9">
    <source>
        <dbReference type="Proteomes" id="UP001516400"/>
    </source>
</evidence>
<keyword evidence="5 6" id="KW-0472">Membrane</keyword>
<comment type="caution">
    <text evidence="6">Lacks conserved residue(s) required for the propagation of feature annotation.</text>
</comment>
<dbReference type="InterPro" id="IPR049452">
    <property type="entry name" value="Anoctamin_TM"/>
</dbReference>
<keyword evidence="9" id="KW-1185">Reference proteome</keyword>
<evidence type="ECO:0000259" key="7">
    <source>
        <dbReference type="Pfam" id="PF04547"/>
    </source>
</evidence>
<dbReference type="Pfam" id="PF04547">
    <property type="entry name" value="Anoctamin"/>
    <property type="match status" value="1"/>
</dbReference>
<evidence type="ECO:0000256" key="5">
    <source>
        <dbReference type="ARBA" id="ARBA00023136"/>
    </source>
</evidence>
<evidence type="ECO:0000256" key="1">
    <source>
        <dbReference type="ARBA" id="ARBA00004141"/>
    </source>
</evidence>
<evidence type="ECO:0000256" key="2">
    <source>
        <dbReference type="ARBA" id="ARBA00009671"/>
    </source>
</evidence>
<comment type="caution">
    <text evidence="8">The sequence shown here is derived from an EMBL/GenBank/DDBJ whole genome shotgun (WGS) entry which is preliminary data.</text>
</comment>
<sequence>MPKQTVIQSEMTKILEGVMQEDTFKENIGEIVAQTLDSPSLKKDLIIQEELQSQIQLEATCYSVHTEKEKYLEKVVKIEMTIFESDGVRGEYLSAIHDYLLTIKPKSVEVESDFSTACYICSSFRSRSADDTINKVWKRKSNELAFNWGTIGMTSLDEPRANFRGTMEMDPITGKVAPQYPRYVTYVKMYCVSLPIVFLCMLAAFVIMLCSFWAENWSKSFEDPWFATLPSIVYSILVCVMSTYYRKLATFLTEWGEYIDIVLECKPICCL</sequence>
<dbReference type="AlphaFoldDB" id="A0ABD2NSM8"/>
<evidence type="ECO:0000256" key="3">
    <source>
        <dbReference type="ARBA" id="ARBA00022692"/>
    </source>
</evidence>
<accession>A0ABD2NSM8</accession>
<keyword evidence="3 6" id="KW-0812">Transmembrane</keyword>
<feature type="transmembrane region" description="Helical" evidence="6">
    <location>
        <begin position="189"/>
        <end position="214"/>
    </location>
</feature>
<dbReference type="GO" id="GO:0016020">
    <property type="term" value="C:membrane"/>
    <property type="evidence" value="ECO:0007669"/>
    <property type="project" value="UniProtKB-SubCell"/>
</dbReference>
<gene>
    <name evidence="8" type="ORF">HHI36_004917</name>
</gene>
<reference evidence="8 9" key="1">
    <citation type="journal article" date="2021" name="BMC Biol.">
        <title>Horizontally acquired antibacterial genes associated with adaptive radiation of ladybird beetles.</title>
        <authorList>
            <person name="Li H.S."/>
            <person name="Tang X.F."/>
            <person name="Huang Y.H."/>
            <person name="Xu Z.Y."/>
            <person name="Chen M.L."/>
            <person name="Du X.Y."/>
            <person name="Qiu B.Y."/>
            <person name="Chen P.T."/>
            <person name="Zhang W."/>
            <person name="Slipinski A."/>
            <person name="Escalona H.E."/>
            <person name="Waterhouse R.M."/>
            <person name="Zwick A."/>
            <person name="Pang H."/>
        </authorList>
    </citation>
    <scope>NUCLEOTIDE SEQUENCE [LARGE SCALE GENOMIC DNA]</scope>
    <source>
        <strain evidence="8">SYSU2018</strain>
    </source>
</reference>
<organism evidence="8 9">
    <name type="scientific">Cryptolaemus montrouzieri</name>
    <dbReference type="NCBI Taxonomy" id="559131"/>
    <lineage>
        <taxon>Eukaryota</taxon>
        <taxon>Metazoa</taxon>
        <taxon>Ecdysozoa</taxon>
        <taxon>Arthropoda</taxon>
        <taxon>Hexapoda</taxon>
        <taxon>Insecta</taxon>
        <taxon>Pterygota</taxon>
        <taxon>Neoptera</taxon>
        <taxon>Endopterygota</taxon>
        <taxon>Coleoptera</taxon>
        <taxon>Polyphaga</taxon>
        <taxon>Cucujiformia</taxon>
        <taxon>Coccinelloidea</taxon>
        <taxon>Coccinellidae</taxon>
        <taxon>Scymninae</taxon>
        <taxon>Scymnini</taxon>
        <taxon>Cryptolaemus</taxon>
    </lineage>
</organism>
<dbReference type="EMBL" id="JABFTP020000144">
    <property type="protein sequence ID" value="KAL3281713.1"/>
    <property type="molecule type" value="Genomic_DNA"/>
</dbReference>
<dbReference type="PANTHER" id="PTHR12308">
    <property type="entry name" value="ANOCTAMIN"/>
    <property type="match status" value="1"/>
</dbReference>
<comment type="similarity">
    <text evidence="2 6">Belongs to the anoctamin family.</text>
</comment>
<evidence type="ECO:0000313" key="8">
    <source>
        <dbReference type="EMBL" id="KAL3281713.1"/>
    </source>
</evidence>
<dbReference type="InterPro" id="IPR007632">
    <property type="entry name" value="Anoctamin"/>
</dbReference>
<evidence type="ECO:0000256" key="6">
    <source>
        <dbReference type="RuleBase" id="RU280814"/>
    </source>
</evidence>
<name>A0ABD2NSM8_9CUCU</name>
<dbReference type="Proteomes" id="UP001516400">
    <property type="component" value="Unassembled WGS sequence"/>
</dbReference>
<feature type="transmembrane region" description="Helical" evidence="6">
    <location>
        <begin position="226"/>
        <end position="245"/>
    </location>
</feature>
<protein>
    <recommendedName>
        <fullName evidence="6">Anoctamin</fullName>
    </recommendedName>
</protein>
<comment type="subcellular location">
    <subcellularLocation>
        <location evidence="1 6">Membrane</location>
        <topology evidence="1 6">Multi-pass membrane protein</topology>
    </subcellularLocation>
</comment>
<keyword evidence="4 6" id="KW-1133">Transmembrane helix</keyword>
<dbReference type="PANTHER" id="PTHR12308:SF74">
    <property type="entry name" value="ANOCTAMIN"/>
    <property type="match status" value="1"/>
</dbReference>
<proteinExistence type="inferred from homology"/>